<name>A0A2G8KRR0_STIJA</name>
<reference evidence="2 3" key="1">
    <citation type="journal article" date="2017" name="PLoS Biol.">
        <title>The sea cucumber genome provides insights into morphological evolution and visceral regeneration.</title>
        <authorList>
            <person name="Zhang X."/>
            <person name="Sun L."/>
            <person name="Yuan J."/>
            <person name="Sun Y."/>
            <person name="Gao Y."/>
            <person name="Zhang L."/>
            <person name="Li S."/>
            <person name="Dai H."/>
            <person name="Hamel J.F."/>
            <person name="Liu C."/>
            <person name="Yu Y."/>
            <person name="Liu S."/>
            <person name="Lin W."/>
            <person name="Guo K."/>
            <person name="Jin S."/>
            <person name="Xu P."/>
            <person name="Storey K.B."/>
            <person name="Huan P."/>
            <person name="Zhang T."/>
            <person name="Zhou Y."/>
            <person name="Zhang J."/>
            <person name="Lin C."/>
            <person name="Li X."/>
            <person name="Xing L."/>
            <person name="Huo D."/>
            <person name="Sun M."/>
            <person name="Wang L."/>
            <person name="Mercier A."/>
            <person name="Li F."/>
            <person name="Yang H."/>
            <person name="Xiang J."/>
        </authorList>
    </citation>
    <scope>NUCLEOTIDE SEQUENCE [LARGE SCALE GENOMIC DNA]</scope>
    <source>
        <strain evidence="2">Shaxun</strain>
        <tissue evidence="2">Muscle</tissue>
    </source>
</reference>
<feature type="compositionally biased region" description="Low complexity" evidence="1">
    <location>
        <begin position="73"/>
        <end position="91"/>
    </location>
</feature>
<evidence type="ECO:0000313" key="2">
    <source>
        <dbReference type="EMBL" id="PIK50620.1"/>
    </source>
</evidence>
<gene>
    <name evidence="2" type="ORF">BSL78_12466</name>
</gene>
<dbReference type="AlphaFoldDB" id="A0A2G8KRR0"/>
<evidence type="ECO:0000313" key="3">
    <source>
        <dbReference type="Proteomes" id="UP000230750"/>
    </source>
</evidence>
<dbReference type="EMBL" id="MRZV01000410">
    <property type="protein sequence ID" value="PIK50620.1"/>
    <property type="molecule type" value="Genomic_DNA"/>
</dbReference>
<feature type="region of interest" description="Disordered" evidence="1">
    <location>
        <begin position="37"/>
        <end position="118"/>
    </location>
</feature>
<comment type="caution">
    <text evidence="2">The sequence shown here is derived from an EMBL/GenBank/DDBJ whole genome shotgun (WGS) entry which is preliminary data.</text>
</comment>
<sequence length="118" mass="13085">MSNLTSFQCNHQAVFGKCTSELEDSRMVSDFDLGFKPVAMSEGQVRKAKTQKPEKDCKNDPKNDRLRKRTGMNRQSNSPPSSPRGNSRNSQVNGSTRPNSQEQLSDASSHSRTGSGYM</sequence>
<feature type="non-terminal residue" evidence="2">
    <location>
        <position position="118"/>
    </location>
</feature>
<dbReference type="Proteomes" id="UP000230750">
    <property type="component" value="Unassembled WGS sequence"/>
</dbReference>
<keyword evidence="3" id="KW-1185">Reference proteome</keyword>
<feature type="compositionally biased region" description="Basic and acidic residues" evidence="1">
    <location>
        <begin position="51"/>
        <end position="64"/>
    </location>
</feature>
<accession>A0A2G8KRR0</accession>
<organism evidence="2 3">
    <name type="scientific">Stichopus japonicus</name>
    <name type="common">Sea cucumber</name>
    <dbReference type="NCBI Taxonomy" id="307972"/>
    <lineage>
        <taxon>Eukaryota</taxon>
        <taxon>Metazoa</taxon>
        <taxon>Echinodermata</taxon>
        <taxon>Eleutherozoa</taxon>
        <taxon>Echinozoa</taxon>
        <taxon>Holothuroidea</taxon>
        <taxon>Aspidochirotacea</taxon>
        <taxon>Aspidochirotida</taxon>
        <taxon>Stichopodidae</taxon>
        <taxon>Apostichopus</taxon>
    </lineage>
</organism>
<evidence type="ECO:0000256" key="1">
    <source>
        <dbReference type="SAM" id="MobiDB-lite"/>
    </source>
</evidence>
<feature type="compositionally biased region" description="Polar residues" evidence="1">
    <location>
        <begin position="92"/>
        <end position="118"/>
    </location>
</feature>
<protein>
    <submittedName>
        <fullName evidence="2">Uncharacterized protein</fullName>
    </submittedName>
</protein>
<proteinExistence type="predicted"/>